<keyword evidence="2" id="KW-1185">Reference proteome</keyword>
<evidence type="ECO:0000313" key="2">
    <source>
        <dbReference type="Proteomes" id="UP000001399"/>
    </source>
</evidence>
<dbReference type="STRING" id="648757.Rvan_2241"/>
<protein>
    <submittedName>
        <fullName evidence="1">Uncharacterized protein</fullName>
    </submittedName>
</protein>
<sequence>MRNFIIGALVVALVAIAAFYIYDQNTISVEKPSLPDVRVN</sequence>
<dbReference type="HOGENOM" id="CLU_3295679_0_0_5"/>
<evidence type="ECO:0000313" key="1">
    <source>
        <dbReference type="EMBL" id="ADP71466.1"/>
    </source>
</evidence>
<dbReference type="EMBL" id="CP002292">
    <property type="protein sequence ID" value="ADP71466.1"/>
    <property type="molecule type" value="Genomic_DNA"/>
</dbReference>
<organism evidence="1 2">
    <name type="scientific">Rhodomicrobium vannielii (strain ATCC 17100 / DSM 162 / LMG 4299 / NCIMB 10020 / ATH 3.1.1)</name>
    <dbReference type="NCBI Taxonomy" id="648757"/>
    <lineage>
        <taxon>Bacteria</taxon>
        <taxon>Pseudomonadati</taxon>
        <taxon>Pseudomonadota</taxon>
        <taxon>Alphaproteobacteria</taxon>
        <taxon>Hyphomicrobiales</taxon>
        <taxon>Hyphomicrobiaceae</taxon>
        <taxon>Rhodomicrobium</taxon>
    </lineage>
</organism>
<proteinExistence type="predicted"/>
<dbReference type="Proteomes" id="UP000001399">
    <property type="component" value="Chromosome"/>
</dbReference>
<reference evidence="2" key="1">
    <citation type="journal article" date="2011" name="J. Bacteriol.">
        <title>Genome sequences of eight morphologically diverse alphaproteobacteria.</title>
        <authorList>
            <consortium name="US DOE Joint Genome Institute"/>
            <person name="Brown P.J."/>
            <person name="Kysela D.T."/>
            <person name="Buechlein A."/>
            <person name="Hemmerich C."/>
            <person name="Brun Y.V."/>
        </authorList>
    </citation>
    <scope>NUCLEOTIDE SEQUENCE [LARGE SCALE GENOMIC DNA]</scope>
    <source>
        <strain evidence="2">ATCC 17100 / ATH 3.1.1 / DSM 162 / LMG 4299</strain>
    </source>
</reference>
<accession>E3I3A5</accession>
<dbReference type="KEGG" id="rva:Rvan_2241"/>
<name>E3I3A5_RHOVT</name>
<dbReference type="AlphaFoldDB" id="E3I3A5"/>
<gene>
    <name evidence="1" type="ordered locus">Rvan_2241</name>
</gene>
<dbReference type="RefSeq" id="WP_013419848.1">
    <property type="nucleotide sequence ID" value="NC_014664.1"/>
</dbReference>